<dbReference type="PROSITE" id="PS50977">
    <property type="entry name" value="HTH_TETR_2"/>
    <property type="match status" value="1"/>
</dbReference>
<feature type="DNA-binding region" description="H-T-H motif" evidence="2">
    <location>
        <begin position="29"/>
        <end position="48"/>
    </location>
</feature>
<reference evidence="5" key="1">
    <citation type="journal article" date="2019" name="Int. J. Syst. Evol. Microbiol.">
        <title>The Global Catalogue of Microorganisms (GCM) 10K type strain sequencing project: providing services to taxonomists for standard genome sequencing and annotation.</title>
        <authorList>
            <consortium name="The Broad Institute Genomics Platform"/>
            <consortium name="The Broad Institute Genome Sequencing Center for Infectious Disease"/>
            <person name="Wu L."/>
            <person name="Ma J."/>
        </authorList>
    </citation>
    <scope>NUCLEOTIDE SEQUENCE [LARGE SCALE GENOMIC DNA]</scope>
    <source>
        <strain evidence="5">CCM 8725</strain>
    </source>
</reference>
<dbReference type="PANTHER" id="PTHR43479:SF22">
    <property type="entry name" value="TRANSCRIPTIONAL REGULATOR, TETR FAMILY"/>
    <property type="match status" value="1"/>
</dbReference>
<dbReference type="InterPro" id="IPR009057">
    <property type="entry name" value="Homeodomain-like_sf"/>
</dbReference>
<feature type="domain" description="HTH tetR-type" evidence="3">
    <location>
        <begin position="6"/>
        <end position="66"/>
    </location>
</feature>
<dbReference type="EMBL" id="JBHUKY010000006">
    <property type="protein sequence ID" value="MFD2408528.1"/>
    <property type="molecule type" value="Genomic_DNA"/>
</dbReference>
<comment type="caution">
    <text evidence="4">The sequence shown here is derived from an EMBL/GenBank/DDBJ whole genome shotgun (WGS) entry which is preliminary data.</text>
</comment>
<accession>A0ABW5F0E2</accession>
<protein>
    <submittedName>
        <fullName evidence="4">TetR/AcrR family transcriptional regulator</fullName>
    </submittedName>
</protein>
<dbReference type="InterPro" id="IPR001647">
    <property type="entry name" value="HTH_TetR"/>
</dbReference>
<evidence type="ECO:0000259" key="3">
    <source>
        <dbReference type="PROSITE" id="PS50977"/>
    </source>
</evidence>
<evidence type="ECO:0000256" key="1">
    <source>
        <dbReference type="ARBA" id="ARBA00023125"/>
    </source>
</evidence>
<sequence length="312" mass="35103">MTAKSMTRKEQIIKTAMQLFAVKGSSSTSMQEIAELCGISKGSLYLIFKSKEELERSIYIYCFRMIHDPLQREEQETGLAPREKLRNQLEILLSHVYELREFLQRQFQELAGRGVAEIPDWVKQNNAALLRWFQQKLELMYGPEILPYAGELCVLSHGMISSSIKLLFGQETVISIPELADRLVDWLDIMVSGLLARQPVPLISSAVLAGWAEAQGEGPRQSPLQLIKAMKLLLSEAEGLHPEHTEDGFESLGILESEILTSQPRKAIIQGMMANLEGYPELSGELSQLKKVFTPYMHTSCGLHSRTDAARL</sequence>
<dbReference type="SUPFAM" id="SSF46689">
    <property type="entry name" value="Homeodomain-like"/>
    <property type="match status" value="1"/>
</dbReference>
<dbReference type="Gene3D" id="1.10.357.10">
    <property type="entry name" value="Tetracycline Repressor, domain 2"/>
    <property type="match status" value="1"/>
</dbReference>
<keyword evidence="5" id="KW-1185">Reference proteome</keyword>
<dbReference type="PANTHER" id="PTHR43479">
    <property type="entry name" value="ACREF/ENVCD OPERON REPRESSOR-RELATED"/>
    <property type="match status" value="1"/>
</dbReference>
<keyword evidence="1 2" id="KW-0238">DNA-binding</keyword>
<dbReference type="InterPro" id="IPR050624">
    <property type="entry name" value="HTH-type_Tx_Regulator"/>
</dbReference>
<evidence type="ECO:0000313" key="4">
    <source>
        <dbReference type="EMBL" id="MFD2408528.1"/>
    </source>
</evidence>
<evidence type="ECO:0000256" key="2">
    <source>
        <dbReference type="PROSITE-ProRule" id="PRU00335"/>
    </source>
</evidence>
<dbReference type="Pfam" id="PF00440">
    <property type="entry name" value="TetR_N"/>
    <property type="match status" value="1"/>
</dbReference>
<evidence type="ECO:0000313" key="5">
    <source>
        <dbReference type="Proteomes" id="UP001597448"/>
    </source>
</evidence>
<organism evidence="4 5">
    <name type="scientific">Paenibacillus rhizoplanae</name>
    <dbReference type="NCBI Taxonomy" id="1917181"/>
    <lineage>
        <taxon>Bacteria</taxon>
        <taxon>Bacillati</taxon>
        <taxon>Bacillota</taxon>
        <taxon>Bacilli</taxon>
        <taxon>Bacillales</taxon>
        <taxon>Paenibacillaceae</taxon>
        <taxon>Paenibacillus</taxon>
    </lineage>
</organism>
<dbReference type="RefSeq" id="WP_379254609.1">
    <property type="nucleotide sequence ID" value="NZ_JBHSVQ010000001.1"/>
</dbReference>
<dbReference type="PRINTS" id="PR00455">
    <property type="entry name" value="HTHTETR"/>
</dbReference>
<gene>
    <name evidence="4" type="ORF">ACFSX3_01525</name>
</gene>
<dbReference type="Proteomes" id="UP001597448">
    <property type="component" value="Unassembled WGS sequence"/>
</dbReference>
<name>A0ABW5F0E2_9BACL</name>
<proteinExistence type="predicted"/>